<name>A0ABP9ZDF6_9FUNG</name>
<keyword evidence="2" id="KW-1185">Reference proteome</keyword>
<dbReference type="Proteomes" id="UP001473302">
    <property type="component" value="Unassembled WGS sequence"/>
</dbReference>
<evidence type="ECO:0000313" key="2">
    <source>
        <dbReference type="Proteomes" id="UP001473302"/>
    </source>
</evidence>
<sequence>MFLFKLRFTCSKLSSKIVPFESGHTVYPQKYPSQYSFGIKLFKLKTLDGLKPDGTIHHENILEEILVLFDICSYHYEISYQCLPFVLSMVYEAYSSSLSFIMKEVGEDTKYFTSTLLADPMTLCRF</sequence>
<accession>A0ABP9ZDF6</accession>
<comment type="caution">
    <text evidence="1">The sequence shown here is derived from an EMBL/GenBank/DDBJ whole genome shotgun (WGS) entry which is preliminary data.</text>
</comment>
<evidence type="ECO:0000313" key="1">
    <source>
        <dbReference type="EMBL" id="GAA5817166.1"/>
    </source>
</evidence>
<gene>
    <name evidence="1" type="ORF">MFLAVUS_010708</name>
</gene>
<organism evidence="1 2">
    <name type="scientific">Mucor flavus</name>
    <dbReference type="NCBI Taxonomy" id="439312"/>
    <lineage>
        <taxon>Eukaryota</taxon>
        <taxon>Fungi</taxon>
        <taxon>Fungi incertae sedis</taxon>
        <taxon>Mucoromycota</taxon>
        <taxon>Mucoromycotina</taxon>
        <taxon>Mucoromycetes</taxon>
        <taxon>Mucorales</taxon>
        <taxon>Mucorineae</taxon>
        <taxon>Mucoraceae</taxon>
        <taxon>Mucor</taxon>
    </lineage>
</organism>
<protein>
    <submittedName>
        <fullName evidence="1">Uncharacterized protein</fullName>
    </submittedName>
</protein>
<reference evidence="1 2" key="1">
    <citation type="submission" date="2024-04" db="EMBL/GenBank/DDBJ databases">
        <title>genome sequences of Mucor flavus KT1a and Helicostylum pulchrum KT1b strains isolated from the surface of a dry-aged beef.</title>
        <authorList>
            <person name="Toyotome T."/>
            <person name="Hosono M."/>
            <person name="Torimaru M."/>
            <person name="Fukuda K."/>
            <person name="Mikami N."/>
        </authorList>
    </citation>
    <scope>NUCLEOTIDE SEQUENCE [LARGE SCALE GENOMIC DNA]</scope>
    <source>
        <strain evidence="1 2">KT1a</strain>
    </source>
</reference>
<dbReference type="EMBL" id="BAABUK010000038">
    <property type="protein sequence ID" value="GAA5817166.1"/>
    <property type="molecule type" value="Genomic_DNA"/>
</dbReference>
<proteinExistence type="predicted"/>